<dbReference type="EMBL" id="CATOUU010000687">
    <property type="protein sequence ID" value="CAI9941053.1"/>
    <property type="molecule type" value="Genomic_DNA"/>
</dbReference>
<feature type="site" description="Interaction with phosphoserine on interacting protein" evidence="2">
    <location>
        <position position="132"/>
    </location>
</feature>
<dbReference type="EMBL" id="CAXDID020000397">
    <property type="protein sequence ID" value="CAL6086987.1"/>
    <property type="molecule type" value="Genomic_DNA"/>
</dbReference>
<evidence type="ECO:0000313" key="8">
    <source>
        <dbReference type="EMBL" id="CAL6086987.1"/>
    </source>
</evidence>
<organism evidence="6">
    <name type="scientific">Hexamita inflata</name>
    <dbReference type="NCBI Taxonomy" id="28002"/>
    <lineage>
        <taxon>Eukaryota</taxon>
        <taxon>Metamonada</taxon>
        <taxon>Diplomonadida</taxon>
        <taxon>Hexamitidae</taxon>
        <taxon>Hexamitinae</taxon>
        <taxon>Hexamita</taxon>
    </lineage>
</organism>
<dbReference type="CDD" id="cd08774">
    <property type="entry name" value="14-3-3"/>
    <property type="match status" value="1"/>
</dbReference>
<dbReference type="EMBL" id="CATOUU010000064">
    <property type="protein sequence ID" value="CAI9915130.1"/>
    <property type="molecule type" value="Genomic_DNA"/>
</dbReference>
<proteinExistence type="inferred from homology"/>
<evidence type="ECO:0000313" key="6">
    <source>
        <dbReference type="EMBL" id="CAI9977935.1"/>
    </source>
</evidence>
<evidence type="ECO:0000256" key="1">
    <source>
        <dbReference type="ARBA" id="ARBA00006141"/>
    </source>
</evidence>
<dbReference type="PIRSF" id="PIRSF000868">
    <property type="entry name" value="14-3-3"/>
    <property type="match status" value="1"/>
</dbReference>
<keyword evidence="10" id="KW-1185">Reference proteome</keyword>
<protein>
    <submittedName>
        <fullName evidence="6">14-3-3 protein</fullName>
    </submittedName>
    <submittedName>
        <fullName evidence="7">14-3-3_protein</fullName>
    </submittedName>
</protein>
<dbReference type="Proteomes" id="UP001642409">
    <property type="component" value="Unassembled WGS sequence"/>
</dbReference>
<reference evidence="6" key="1">
    <citation type="submission" date="2023-06" db="EMBL/GenBank/DDBJ databases">
        <authorList>
            <person name="Kurt Z."/>
        </authorList>
    </citation>
    <scope>NUCLEOTIDE SEQUENCE</scope>
</reference>
<feature type="domain" description="14-3-3" evidence="3">
    <location>
        <begin position="4"/>
        <end position="246"/>
    </location>
</feature>
<evidence type="ECO:0000313" key="5">
    <source>
        <dbReference type="EMBL" id="CAI9941053.1"/>
    </source>
</evidence>
<feature type="site" description="Interaction with phosphoserine on interacting protein" evidence="2">
    <location>
        <position position="57"/>
    </location>
</feature>
<dbReference type="EMBL" id="CAXDID020000445">
    <property type="protein sequence ID" value="CAL6092493.1"/>
    <property type="molecule type" value="Genomic_DNA"/>
</dbReference>
<sequence length="246" mass="28508">MESREDLVFIAQLNENAERYDDMIETMKKIIALGEELNDKERNLLSVAYKNIIGPRRAAWRIVSTIETREKGRSKPNQTRIDFVTAYRLKIEEELKSYCNDVLSLIEKEFIPKATEVTAKVFYNKMQGDYYRYLAEFTQKDDRKSFAGQSLAAYKQAQVIAEQLNPTDPIRLGLALNFSVFYYEIMNDSEKACELARTAFDAAINDLDKLSQEAYKDATLIMQLLRDNLNLWVNEDHVEGGDEEQQ</sequence>
<evidence type="ECO:0000313" key="4">
    <source>
        <dbReference type="EMBL" id="CAI9915130.1"/>
    </source>
</evidence>
<dbReference type="SUPFAM" id="SSF48445">
    <property type="entry name" value="14-3-3 protein"/>
    <property type="match status" value="1"/>
</dbReference>
<evidence type="ECO:0000256" key="2">
    <source>
        <dbReference type="PIRSR" id="PIRSR000868-1"/>
    </source>
</evidence>
<dbReference type="PROSITE" id="PS00796">
    <property type="entry name" value="1433_1"/>
    <property type="match status" value="1"/>
</dbReference>
<dbReference type="Pfam" id="PF00244">
    <property type="entry name" value="14-3-3"/>
    <property type="match status" value="1"/>
</dbReference>
<dbReference type="SMART" id="SM00101">
    <property type="entry name" value="14_3_3"/>
    <property type="match status" value="1"/>
</dbReference>
<dbReference type="AlphaFoldDB" id="A0AA86UZ51"/>
<dbReference type="EMBL" id="CATOUU010001181">
    <property type="protein sequence ID" value="CAI9977935.1"/>
    <property type="molecule type" value="Genomic_DNA"/>
</dbReference>
<dbReference type="InterPro" id="IPR036815">
    <property type="entry name" value="14-3-3_dom_sf"/>
</dbReference>
<dbReference type="EMBL" id="CAXDID020000075">
    <property type="protein sequence ID" value="CAL6015875.1"/>
    <property type="molecule type" value="Genomic_DNA"/>
</dbReference>
<comment type="similarity">
    <text evidence="1">Belongs to the 14-3-3 family.</text>
</comment>
<comment type="caution">
    <text evidence="6">The sequence shown here is derived from an EMBL/GenBank/DDBJ whole genome shotgun (WGS) entry which is preliminary data.</text>
</comment>
<accession>A0AA86UZ51</accession>
<gene>
    <name evidence="7" type="ORF">HINF_LOCUS25234</name>
    <name evidence="4" type="ORF">HINF_LOCUS2775</name>
    <name evidence="5" type="ORF">HINF_LOCUS28698</name>
    <name evidence="8" type="ORF">HINF_LOCUS63430</name>
    <name evidence="6" type="ORF">HINF_LOCUS65580</name>
    <name evidence="9" type="ORF">HINF_LOCUS66292</name>
</gene>
<dbReference type="InterPro" id="IPR023410">
    <property type="entry name" value="14-3-3_domain"/>
</dbReference>
<reference evidence="7 10" key="2">
    <citation type="submission" date="2024-07" db="EMBL/GenBank/DDBJ databases">
        <authorList>
            <person name="Akdeniz Z."/>
        </authorList>
    </citation>
    <scope>NUCLEOTIDE SEQUENCE [LARGE SCALE GENOMIC DNA]</scope>
</reference>
<dbReference type="PRINTS" id="PR00305">
    <property type="entry name" value="1433ZETA"/>
</dbReference>
<dbReference type="InterPro" id="IPR023409">
    <property type="entry name" value="14-3-3_CS"/>
</dbReference>
<evidence type="ECO:0000259" key="3">
    <source>
        <dbReference type="SMART" id="SM00101"/>
    </source>
</evidence>
<name>A0AA86UZ51_9EUKA</name>
<evidence type="ECO:0000313" key="10">
    <source>
        <dbReference type="Proteomes" id="UP001642409"/>
    </source>
</evidence>
<dbReference type="Gene3D" id="1.20.190.20">
    <property type="entry name" value="14-3-3 domain"/>
    <property type="match status" value="1"/>
</dbReference>
<evidence type="ECO:0000313" key="9">
    <source>
        <dbReference type="EMBL" id="CAL6092493.1"/>
    </source>
</evidence>
<dbReference type="PANTHER" id="PTHR18860">
    <property type="entry name" value="14-3-3 PROTEIN"/>
    <property type="match status" value="1"/>
</dbReference>
<evidence type="ECO:0000313" key="7">
    <source>
        <dbReference type="EMBL" id="CAL6015875.1"/>
    </source>
</evidence>
<dbReference type="InterPro" id="IPR000308">
    <property type="entry name" value="14-3-3"/>
</dbReference>